<evidence type="ECO:0000256" key="1">
    <source>
        <dbReference type="ARBA" id="ARBA00004141"/>
    </source>
</evidence>
<keyword evidence="4 6" id="KW-1133">Transmembrane helix</keyword>
<dbReference type="Pfam" id="PF13520">
    <property type="entry name" value="AA_permease_2"/>
    <property type="match status" value="1"/>
</dbReference>
<name>A0A067NIF9_PLEO1</name>
<evidence type="ECO:0008006" key="9">
    <source>
        <dbReference type="Google" id="ProtNLM"/>
    </source>
</evidence>
<feature type="transmembrane region" description="Helical" evidence="6">
    <location>
        <begin position="442"/>
        <end position="466"/>
    </location>
</feature>
<evidence type="ECO:0000256" key="5">
    <source>
        <dbReference type="ARBA" id="ARBA00023136"/>
    </source>
</evidence>
<keyword evidence="2" id="KW-0813">Transport</keyword>
<feature type="transmembrane region" description="Helical" evidence="6">
    <location>
        <begin position="122"/>
        <end position="142"/>
    </location>
</feature>
<feature type="transmembrane region" description="Helical" evidence="6">
    <location>
        <begin position="382"/>
        <end position="402"/>
    </location>
</feature>
<dbReference type="Gene3D" id="1.20.1740.10">
    <property type="entry name" value="Amino acid/polyamine transporter I"/>
    <property type="match status" value="1"/>
</dbReference>
<organism evidence="7 8">
    <name type="scientific">Pleurotus ostreatus (strain PC15)</name>
    <name type="common">Oyster mushroom</name>
    <dbReference type="NCBI Taxonomy" id="1137138"/>
    <lineage>
        <taxon>Eukaryota</taxon>
        <taxon>Fungi</taxon>
        <taxon>Dikarya</taxon>
        <taxon>Basidiomycota</taxon>
        <taxon>Agaricomycotina</taxon>
        <taxon>Agaricomycetes</taxon>
        <taxon>Agaricomycetidae</taxon>
        <taxon>Agaricales</taxon>
        <taxon>Pleurotineae</taxon>
        <taxon>Pleurotaceae</taxon>
        <taxon>Pleurotus</taxon>
    </lineage>
</organism>
<feature type="transmembrane region" description="Helical" evidence="6">
    <location>
        <begin position="199"/>
        <end position="217"/>
    </location>
</feature>
<feature type="transmembrane region" description="Helical" evidence="6">
    <location>
        <begin position="408"/>
        <end position="430"/>
    </location>
</feature>
<dbReference type="PROSITE" id="PS00218">
    <property type="entry name" value="AMINO_ACID_PERMEASE_1"/>
    <property type="match status" value="1"/>
</dbReference>
<feature type="transmembrane region" description="Helical" evidence="6">
    <location>
        <begin position="77"/>
        <end position="110"/>
    </location>
</feature>
<dbReference type="InterPro" id="IPR002293">
    <property type="entry name" value="AA/rel_permease1"/>
</dbReference>
<feature type="transmembrane region" description="Helical" evidence="6">
    <location>
        <begin position="170"/>
        <end position="192"/>
    </location>
</feature>
<protein>
    <recommendedName>
        <fullName evidence="9">APC amino acid permease</fullName>
    </recommendedName>
</protein>
<dbReference type="GO" id="GO:0016020">
    <property type="term" value="C:membrane"/>
    <property type="evidence" value="ECO:0007669"/>
    <property type="project" value="UniProtKB-SubCell"/>
</dbReference>
<dbReference type="AlphaFoldDB" id="A0A067NIF9"/>
<dbReference type="EMBL" id="KL198012">
    <property type="protein sequence ID" value="KDQ23872.1"/>
    <property type="molecule type" value="Genomic_DNA"/>
</dbReference>
<dbReference type="STRING" id="1137138.A0A067NIF9"/>
<keyword evidence="3 6" id="KW-0812">Transmembrane</keyword>
<keyword evidence="5 6" id="KW-0472">Membrane</keyword>
<proteinExistence type="predicted"/>
<feature type="transmembrane region" description="Helical" evidence="6">
    <location>
        <begin position="274"/>
        <end position="299"/>
    </location>
</feature>
<comment type="subcellular location">
    <subcellularLocation>
        <location evidence="1">Membrane</location>
        <topology evidence="1">Multi-pass membrane protein</topology>
    </subcellularLocation>
</comment>
<dbReference type="GO" id="GO:0022857">
    <property type="term" value="F:transmembrane transporter activity"/>
    <property type="evidence" value="ECO:0007669"/>
    <property type="project" value="InterPro"/>
</dbReference>
<evidence type="ECO:0000256" key="3">
    <source>
        <dbReference type="ARBA" id="ARBA00022692"/>
    </source>
</evidence>
<gene>
    <name evidence="7" type="ORF">PLEOSDRAFT_1114159</name>
</gene>
<dbReference type="Proteomes" id="UP000027073">
    <property type="component" value="Unassembled WGS sequence"/>
</dbReference>
<evidence type="ECO:0000256" key="6">
    <source>
        <dbReference type="SAM" id="Phobius"/>
    </source>
</evidence>
<dbReference type="PANTHER" id="PTHR45649">
    <property type="entry name" value="AMINO-ACID PERMEASE BAT1"/>
    <property type="match status" value="1"/>
</dbReference>
<dbReference type="PIRSF" id="PIRSF006060">
    <property type="entry name" value="AA_transporter"/>
    <property type="match status" value="1"/>
</dbReference>
<dbReference type="FunCoup" id="A0A067NIF9">
    <property type="interactions" value="19"/>
</dbReference>
<accession>A0A067NIF9</accession>
<evidence type="ECO:0000256" key="2">
    <source>
        <dbReference type="ARBA" id="ARBA00022448"/>
    </source>
</evidence>
<feature type="transmembrane region" description="Helical" evidence="6">
    <location>
        <begin position="331"/>
        <end position="352"/>
    </location>
</feature>
<dbReference type="OrthoDB" id="4476201at2759"/>
<feature type="transmembrane region" description="Helical" evidence="6">
    <location>
        <begin position="44"/>
        <end position="65"/>
    </location>
</feature>
<dbReference type="InParanoid" id="A0A067NIF9"/>
<reference evidence="8" key="1">
    <citation type="journal article" date="2014" name="Proc. Natl. Acad. Sci. U.S.A.">
        <title>Extensive sampling of basidiomycete genomes demonstrates inadequacy of the white-rot/brown-rot paradigm for wood decay fungi.</title>
        <authorList>
            <person name="Riley R."/>
            <person name="Salamov A.A."/>
            <person name="Brown D.W."/>
            <person name="Nagy L.G."/>
            <person name="Floudas D."/>
            <person name="Held B.W."/>
            <person name="Levasseur A."/>
            <person name="Lombard V."/>
            <person name="Morin E."/>
            <person name="Otillar R."/>
            <person name="Lindquist E.A."/>
            <person name="Sun H."/>
            <person name="LaButti K.M."/>
            <person name="Schmutz J."/>
            <person name="Jabbour D."/>
            <person name="Luo H."/>
            <person name="Baker S.E."/>
            <person name="Pisabarro A.G."/>
            <person name="Walton J.D."/>
            <person name="Blanchette R.A."/>
            <person name="Henrissat B."/>
            <person name="Martin F."/>
            <person name="Cullen D."/>
            <person name="Hibbett D.S."/>
            <person name="Grigoriev I.V."/>
        </authorList>
    </citation>
    <scope>NUCLEOTIDE SEQUENCE [LARGE SCALE GENOMIC DNA]</scope>
    <source>
        <strain evidence="8">PC15</strain>
    </source>
</reference>
<feature type="transmembrane region" description="Helical" evidence="6">
    <location>
        <begin position="478"/>
        <end position="497"/>
    </location>
</feature>
<sequence length="557" mass="59033">MSTEKRLEDGNGSVDTREAVQLADEQLLAQLGYKQEFQRAFSPLECFGIAFSIIGLLPSIASVMFNSIPNGGPAAMVWGWAVASVFILFVGMAMAELGSAAPTSGGLYFWTYSLSSPRWRNLLCWIVGYANTIGSIAALASIDWGCAVQILAAASIGTHESYSPTDAQTLGVYAAVVLSHAVLCGLATPVLARLQTVYVVLNVILCFAIIIALPIATPSEFKNTASYALGDFTNMNGWPNGYAFILSFLAPLWTIGSFDSAVHISEEASNAATAVPWAIINAVGIAGVLGTAINISLAFCMGTDLDAIVNSPIGQPMATIFFNSFGEKATLGVWSIVVLVQYMMGSSMLLAASRQTFAFARDGALPFSSWLYRMNSYTKTPVNTVWFVAGCSILLGLLALAGATAISAVFSISITASYIAYAIPIAARFLGDNDFKPGPFSLGVFSLPVGIVAVLFMFFMVIVFLFPTTPQTDAPDMNYTVVVMGGVLFLSIIWYYLPVYGGVHWFTGPISNIGDGVGENKLERISGDSSSGLGSGPTAEKDVVKADKLAADVESYS</sequence>
<dbReference type="InterPro" id="IPR004840">
    <property type="entry name" value="Amino_acid_permease_CS"/>
</dbReference>
<evidence type="ECO:0000256" key="4">
    <source>
        <dbReference type="ARBA" id="ARBA00022989"/>
    </source>
</evidence>
<dbReference type="VEuPathDB" id="FungiDB:PLEOSDRAFT_1114159"/>
<dbReference type="PANTHER" id="PTHR45649:SF6">
    <property type="entry name" value="GABA-SPECIFIC PERMEASE"/>
    <property type="match status" value="1"/>
</dbReference>
<evidence type="ECO:0000313" key="7">
    <source>
        <dbReference type="EMBL" id="KDQ23872.1"/>
    </source>
</evidence>
<dbReference type="HOGENOM" id="CLU_004495_0_3_1"/>
<evidence type="ECO:0000313" key="8">
    <source>
        <dbReference type="Proteomes" id="UP000027073"/>
    </source>
</evidence>
<dbReference type="GO" id="GO:0006865">
    <property type="term" value="P:amino acid transport"/>
    <property type="evidence" value="ECO:0007669"/>
    <property type="project" value="InterPro"/>
</dbReference>
<feature type="transmembrane region" description="Helical" evidence="6">
    <location>
        <begin position="242"/>
        <end position="262"/>
    </location>
</feature>